<dbReference type="Pfam" id="PF12643">
    <property type="entry name" value="MazG-like"/>
    <property type="match status" value="1"/>
</dbReference>
<dbReference type="Proteomes" id="UP000430692">
    <property type="component" value="Unassembled WGS sequence"/>
</dbReference>
<evidence type="ECO:0000313" key="2">
    <source>
        <dbReference type="Proteomes" id="UP000430692"/>
    </source>
</evidence>
<dbReference type="GO" id="GO:0009143">
    <property type="term" value="P:nucleoside triphosphate catabolic process"/>
    <property type="evidence" value="ECO:0007669"/>
    <property type="project" value="InterPro"/>
</dbReference>
<reference evidence="1 2" key="1">
    <citation type="submission" date="2019-12" db="EMBL/GenBank/DDBJ databases">
        <title>Whole-genome analyses of novel actinobacteria.</title>
        <authorList>
            <person name="Sahin N."/>
            <person name="Saygin H."/>
        </authorList>
    </citation>
    <scope>NUCLEOTIDE SEQUENCE [LARGE SCALE GENOMIC DNA]</scope>
    <source>
        <strain evidence="1 2">KC615</strain>
    </source>
</reference>
<dbReference type="EMBL" id="WUUL01000002">
    <property type="protein sequence ID" value="MXQ53061.1"/>
    <property type="molecule type" value="Genomic_DNA"/>
</dbReference>
<evidence type="ECO:0008006" key="3">
    <source>
        <dbReference type="Google" id="ProtNLM"/>
    </source>
</evidence>
<gene>
    <name evidence="1" type="ORF">GSM42_04800</name>
</gene>
<dbReference type="RefSeq" id="WP_160800394.1">
    <property type="nucleotide sequence ID" value="NZ_WUUL01000002.1"/>
</dbReference>
<name>A0A6I4VRK9_9BACL</name>
<protein>
    <recommendedName>
        <fullName evidence="3">MazG-like family protein</fullName>
    </recommendedName>
</protein>
<evidence type="ECO:0000313" key="1">
    <source>
        <dbReference type="EMBL" id="MXQ53061.1"/>
    </source>
</evidence>
<dbReference type="GO" id="GO:0047429">
    <property type="term" value="F:nucleoside triphosphate diphosphatase activity"/>
    <property type="evidence" value="ECO:0007669"/>
    <property type="project" value="InterPro"/>
</dbReference>
<comment type="caution">
    <text evidence="1">The sequence shown here is derived from an EMBL/GenBank/DDBJ whole genome shotgun (WGS) entry which is preliminary data.</text>
</comment>
<proteinExistence type="predicted"/>
<dbReference type="AlphaFoldDB" id="A0A6I4VRK9"/>
<accession>A0A6I4VRK9</accession>
<dbReference type="InterPro" id="IPR025984">
    <property type="entry name" value="DCTPP"/>
</dbReference>
<keyword evidence="2" id="KW-1185">Reference proteome</keyword>
<organism evidence="1 2">
    <name type="scientific">Shimazuella alba</name>
    <dbReference type="NCBI Taxonomy" id="2690964"/>
    <lineage>
        <taxon>Bacteria</taxon>
        <taxon>Bacillati</taxon>
        <taxon>Bacillota</taxon>
        <taxon>Bacilli</taxon>
        <taxon>Bacillales</taxon>
        <taxon>Thermoactinomycetaceae</taxon>
        <taxon>Shimazuella</taxon>
    </lineage>
</organism>
<sequence length="103" mass="12040">MSRPERGMQFAKNIRVIDWLKTEILDQISNLFKGLHHANQNMIIDSLSSLLVTIYVLARRMGLPFRELDQAVTTKLREHEAEGHQLEKWYGDLSALDDYLTKR</sequence>